<feature type="compositionally biased region" description="Basic and acidic residues" evidence="1">
    <location>
        <begin position="269"/>
        <end position="285"/>
    </location>
</feature>
<gene>
    <name evidence="2" type="ORF">BOKJ2_LOCUS14023</name>
</gene>
<protein>
    <submittedName>
        <fullName evidence="2">Uncharacterized protein</fullName>
    </submittedName>
</protein>
<dbReference type="Proteomes" id="UP000783686">
    <property type="component" value="Unassembled WGS sequence"/>
</dbReference>
<dbReference type="Proteomes" id="UP000614601">
    <property type="component" value="Unassembled WGS sequence"/>
</dbReference>
<evidence type="ECO:0000313" key="3">
    <source>
        <dbReference type="Proteomes" id="UP000614601"/>
    </source>
</evidence>
<dbReference type="EMBL" id="CAJFCW020000006">
    <property type="protein sequence ID" value="CAG9127604.1"/>
    <property type="molecule type" value="Genomic_DNA"/>
</dbReference>
<feature type="compositionally biased region" description="Acidic residues" evidence="1">
    <location>
        <begin position="515"/>
        <end position="525"/>
    </location>
</feature>
<keyword evidence="3" id="KW-1185">Reference proteome</keyword>
<feature type="region of interest" description="Disordered" evidence="1">
    <location>
        <begin position="496"/>
        <end position="525"/>
    </location>
</feature>
<accession>A0A811LT17</accession>
<dbReference type="EMBL" id="CAJFDH010000006">
    <property type="protein sequence ID" value="CAD5230213.1"/>
    <property type="molecule type" value="Genomic_DNA"/>
</dbReference>
<sequence length="534" mass="61024">MQGQKYQKPNTYQKQPLVRNDQDGFIFPGNDECGIKKESTFRSYDHLVHAIIKYEMKARVHLLRNSSNFLKANKKVAFPEETCRQFVFDRIVFKCPNHEVTKRFDSQTGEALYNKRVTKRNIEDPRKCEFTFTVQYNPEINRLQISAGKLYHTGRCNPSVNGLFEYVPKDENNKKKRAIHNKIEELQPTQLPVLYNYKEKTEAFRSKNRTLWMPNANVPISQDSDVRTEPYCDEVEALISRYVNDCIKKPVGETSEAGPSTSRGTKRRMANEDGVAAKRANDGRGLRPGMNSEDAELGEAVSYAFQPDPVMFEGHVLPTQQVVQDRAQTYGQHQAYCQPAYLSQNYWHQPVGGYEHYYSPSATELYYDQSEASGNGYDQSGADMNIFEPNFCQYRTFGQKACQPPQCYSQTIENPVATGPIAQPGFFIRPEDDMFAEFSDEYIARMASGLFDENDQENNLAEPLIEQPLHVIYQKAQALPPVQEVEAAVQPIQQPIIENEQESAPAPEEARQTETTEEENEGEEDILAAAMRFI</sequence>
<proteinExistence type="predicted"/>
<organism evidence="2 3">
    <name type="scientific">Bursaphelenchus okinawaensis</name>
    <dbReference type="NCBI Taxonomy" id="465554"/>
    <lineage>
        <taxon>Eukaryota</taxon>
        <taxon>Metazoa</taxon>
        <taxon>Ecdysozoa</taxon>
        <taxon>Nematoda</taxon>
        <taxon>Chromadorea</taxon>
        <taxon>Rhabditida</taxon>
        <taxon>Tylenchina</taxon>
        <taxon>Tylenchomorpha</taxon>
        <taxon>Aphelenchoidea</taxon>
        <taxon>Aphelenchoididae</taxon>
        <taxon>Bursaphelenchus</taxon>
    </lineage>
</organism>
<comment type="caution">
    <text evidence="2">The sequence shown here is derived from an EMBL/GenBank/DDBJ whole genome shotgun (WGS) entry which is preliminary data.</text>
</comment>
<name>A0A811LT17_9BILA</name>
<evidence type="ECO:0000256" key="1">
    <source>
        <dbReference type="SAM" id="MobiDB-lite"/>
    </source>
</evidence>
<feature type="region of interest" description="Disordered" evidence="1">
    <location>
        <begin position="250"/>
        <end position="292"/>
    </location>
</feature>
<evidence type="ECO:0000313" key="2">
    <source>
        <dbReference type="EMBL" id="CAD5230213.1"/>
    </source>
</evidence>
<dbReference type="AlphaFoldDB" id="A0A811LT17"/>
<reference evidence="2" key="1">
    <citation type="submission" date="2020-09" db="EMBL/GenBank/DDBJ databases">
        <authorList>
            <person name="Kikuchi T."/>
        </authorList>
    </citation>
    <scope>NUCLEOTIDE SEQUENCE</scope>
    <source>
        <strain evidence="2">SH1</strain>
    </source>
</reference>